<keyword evidence="2" id="KW-1185">Reference proteome</keyword>
<accession>A0A9Q1CLT1</accession>
<evidence type="ECO:0000313" key="1">
    <source>
        <dbReference type="EMBL" id="KAJ8047957.1"/>
    </source>
</evidence>
<organism evidence="1 2">
    <name type="scientific">Holothuria leucospilota</name>
    <name type="common">Black long sea cucumber</name>
    <name type="synonym">Mertensiothuria leucospilota</name>
    <dbReference type="NCBI Taxonomy" id="206669"/>
    <lineage>
        <taxon>Eukaryota</taxon>
        <taxon>Metazoa</taxon>
        <taxon>Echinodermata</taxon>
        <taxon>Eleutherozoa</taxon>
        <taxon>Echinozoa</taxon>
        <taxon>Holothuroidea</taxon>
        <taxon>Aspidochirotacea</taxon>
        <taxon>Aspidochirotida</taxon>
        <taxon>Holothuriidae</taxon>
        <taxon>Holothuria</taxon>
    </lineage>
</organism>
<evidence type="ECO:0000313" key="2">
    <source>
        <dbReference type="Proteomes" id="UP001152320"/>
    </source>
</evidence>
<gene>
    <name evidence="1" type="ORF">HOLleu_00087</name>
</gene>
<comment type="caution">
    <text evidence="1">The sequence shown here is derived from an EMBL/GenBank/DDBJ whole genome shotgun (WGS) entry which is preliminary data.</text>
</comment>
<protein>
    <submittedName>
        <fullName evidence="1">Uncharacterized protein</fullName>
    </submittedName>
</protein>
<dbReference type="Proteomes" id="UP001152320">
    <property type="component" value="Chromosome 1"/>
</dbReference>
<proteinExistence type="predicted"/>
<reference evidence="1" key="1">
    <citation type="submission" date="2021-10" db="EMBL/GenBank/DDBJ databases">
        <title>Tropical sea cucumber genome reveals ecological adaptation and Cuvierian tubules defense mechanism.</title>
        <authorList>
            <person name="Chen T."/>
        </authorList>
    </citation>
    <scope>NUCLEOTIDE SEQUENCE</scope>
    <source>
        <strain evidence="1">Nanhai2018</strain>
        <tissue evidence="1">Muscle</tissue>
    </source>
</reference>
<name>A0A9Q1CLT1_HOLLE</name>
<sequence>MDPIDAPVNPSARGNKCDIKSEEVCKSQTRSTGTDNNAHQCESYPKQSFHGISGIRPGLYDGKTSWEDYLAQFEMVAELHRWSGGVKAMCLAASLRGDAQAILADLAAEKRRNYTDTGGWHSLVGLVLRAKQSFRRIQLRNRGRKKGGELIPELAQDVKRLTRFAYPGASSHLQDQLARGPFLLIV</sequence>
<dbReference type="AlphaFoldDB" id="A0A9Q1CLT1"/>
<dbReference type="EMBL" id="JAIZAY010000001">
    <property type="protein sequence ID" value="KAJ8047957.1"/>
    <property type="molecule type" value="Genomic_DNA"/>
</dbReference>
<dbReference type="PANTHER" id="PTHR45823">
    <property type="entry name" value="T-SNARE COILED-COIL HOMOLOGY DOMAIN-CONTAINING PROTEIN"/>
    <property type="match status" value="1"/>
</dbReference>
<dbReference type="PANTHER" id="PTHR45823:SF1">
    <property type="entry name" value="T-SNARE COILED-COIL HOMOLOGY DOMAIN-CONTAINING PROTEIN"/>
    <property type="match status" value="1"/>
</dbReference>
<dbReference type="OrthoDB" id="6778980at2759"/>